<keyword evidence="2" id="KW-1185">Reference proteome</keyword>
<dbReference type="PANTHER" id="PTHR46609:SF6">
    <property type="entry name" value="EXONUCLEASE, PHAGE-TYPE_RECB, C-TERMINAL DOMAIN-CONTAINING PROTEIN-RELATED"/>
    <property type="match status" value="1"/>
</dbReference>
<dbReference type="Proteomes" id="UP000631114">
    <property type="component" value="Unassembled WGS sequence"/>
</dbReference>
<dbReference type="PANTHER" id="PTHR46609">
    <property type="entry name" value="EXONUCLEASE, PHAGE-TYPE/RECB, C-TERMINAL DOMAIN-CONTAINING PROTEIN"/>
    <property type="match status" value="1"/>
</dbReference>
<comment type="caution">
    <text evidence="1">The sequence shown here is derived from an EMBL/GenBank/DDBJ whole genome shotgun (WGS) entry which is preliminary data.</text>
</comment>
<proteinExistence type="predicted"/>
<protein>
    <submittedName>
        <fullName evidence="1">Uncharacterized protein</fullName>
    </submittedName>
</protein>
<gene>
    <name evidence="1" type="ORF">IFM89_024862</name>
</gene>
<dbReference type="EMBL" id="JADFTS010000006">
    <property type="protein sequence ID" value="KAF9602095.1"/>
    <property type="molecule type" value="Genomic_DNA"/>
</dbReference>
<evidence type="ECO:0000313" key="1">
    <source>
        <dbReference type="EMBL" id="KAF9602095.1"/>
    </source>
</evidence>
<dbReference type="AlphaFoldDB" id="A0A835LP07"/>
<organism evidence="1 2">
    <name type="scientific">Coptis chinensis</name>
    <dbReference type="NCBI Taxonomy" id="261450"/>
    <lineage>
        <taxon>Eukaryota</taxon>
        <taxon>Viridiplantae</taxon>
        <taxon>Streptophyta</taxon>
        <taxon>Embryophyta</taxon>
        <taxon>Tracheophyta</taxon>
        <taxon>Spermatophyta</taxon>
        <taxon>Magnoliopsida</taxon>
        <taxon>Ranunculales</taxon>
        <taxon>Ranunculaceae</taxon>
        <taxon>Coptidoideae</taxon>
        <taxon>Coptis</taxon>
    </lineage>
</organism>
<dbReference type="InterPro" id="IPR051703">
    <property type="entry name" value="NF-kappa-B_Signaling_Reg"/>
</dbReference>
<evidence type="ECO:0000313" key="2">
    <source>
        <dbReference type="Proteomes" id="UP000631114"/>
    </source>
</evidence>
<name>A0A835LP07_9MAGN</name>
<reference evidence="1 2" key="1">
    <citation type="submission" date="2020-10" db="EMBL/GenBank/DDBJ databases">
        <title>The Coptis chinensis genome and diversification of protoberbering-type alkaloids.</title>
        <authorList>
            <person name="Wang B."/>
            <person name="Shu S."/>
            <person name="Song C."/>
            <person name="Liu Y."/>
        </authorList>
    </citation>
    <scope>NUCLEOTIDE SEQUENCE [LARGE SCALE GENOMIC DNA]</scope>
    <source>
        <strain evidence="1">HL-2020</strain>
        <tissue evidence="1">Leaf</tissue>
    </source>
</reference>
<dbReference type="OrthoDB" id="421276at2759"/>
<accession>A0A835LP07</accession>
<sequence>MTTKDLNTLSESDSFLGLLPWKNLGNEPSLKRKDQLEFLHDPAVISQIQLVHHKAAAPASQKRYGILMVRTCFTAASIVTSSLGPLVLRAPSSLVVKRQLTYSNAAQKSEELFAPHRDKLTTSTFSTALGFWKGNLRNELWQEKVFAGLPSMRKKNFSGLEPLQMGCPGGGAQGQMEKCNFCSQHEILDREWVDLYCSTPNESSIFHVCREREYWELMNMILHQFWWDNVLPARELVYLWEGKKMQRPICQRPHRQTGLMIAKNLKLAAEAKLLCREIAGHVEFSGY</sequence>